<evidence type="ECO:0000256" key="5">
    <source>
        <dbReference type="ARBA" id="ARBA00023136"/>
    </source>
</evidence>
<dbReference type="GO" id="GO:0042773">
    <property type="term" value="P:ATP synthesis coupled electron transport"/>
    <property type="evidence" value="ECO:0007669"/>
    <property type="project" value="InterPro"/>
</dbReference>
<dbReference type="KEGG" id="atm:ANT_08420"/>
<dbReference type="NCBIfam" id="TIGR01770">
    <property type="entry name" value="NDH_I_N"/>
    <property type="match status" value="1"/>
</dbReference>
<feature type="transmembrane region" description="Helical" evidence="6">
    <location>
        <begin position="373"/>
        <end position="397"/>
    </location>
</feature>
<dbReference type="GO" id="GO:0048038">
    <property type="term" value="F:quinone binding"/>
    <property type="evidence" value="ECO:0007669"/>
    <property type="project" value="UniProtKB-KW"/>
</dbReference>
<dbReference type="Pfam" id="PF00361">
    <property type="entry name" value="Proton_antipo_M"/>
    <property type="match status" value="1"/>
</dbReference>
<organism evidence="9 10">
    <name type="scientific">Anaerolinea thermophila (strain DSM 14523 / JCM 11388 / NBRC 100420 / UNI-1)</name>
    <dbReference type="NCBI Taxonomy" id="926569"/>
    <lineage>
        <taxon>Bacteria</taxon>
        <taxon>Bacillati</taxon>
        <taxon>Chloroflexota</taxon>
        <taxon>Anaerolineae</taxon>
        <taxon>Anaerolineales</taxon>
        <taxon>Anaerolineaceae</taxon>
        <taxon>Anaerolinea</taxon>
    </lineage>
</organism>
<evidence type="ECO:0000256" key="3">
    <source>
        <dbReference type="ARBA" id="ARBA00022692"/>
    </source>
</evidence>
<protein>
    <recommendedName>
        <fullName evidence="6">NADH-quinone oxidoreductase subunit N</fullName>
        <ecNumber evidence="6">7.1.1.-</ecNumber>
    </recommendedName>
    <alternativeName>
        <fullName evidence="6">NADH dehydrogenase I subunit N</fullName>
    </alternativeName>
    <alternativeName>
        <fullName evidence="6">NDH-1 subunit N</fullName>
    </alternativeName>
</protein>
<feature type="transmembrane region" description="Helical" evidence="6">
    <location>
        <begin position="449"/>
        <end position="471"/>
    </location>
</feature>
<comment type="catalytic activity">
    <reaction evidence="6">
        <text>a quinone + NADH + 5 H(+)(in) = a quinol + NAD(+) + 4 H(+)(out)</text>
        <dbReference type="Rhea" id="RHEA:57888"/>
        <dbReference type="ChEBI" id="CHEBI:15378"/>
        <dbReference type="ChEBI" id="CHEBI:24646"/>
        <dbReference type="ChEBI" id="CHEBI:57540"/>
        <dbReference type="ChEBI" id="CHEBI:57945"/>
        <dbReference type="ChEBI" id="CHEBI:132124"/>
    </reaction>
</comment>
<evidence type="ECO:0000313" key="10">
    <source>
        <dbReference type="Proteomes" id="UP000008922"/>
    </source>
</evidence>
<keyword evidence="4 6" id="KW-1133">Transmembrane helix</keyword>
<accession>E8N362</accession>
<keyword evidence="6" id="KW-0813">Transport</keyword>
<evidence type="ECO:0000256" key="6">
    <source>
        <dbReference type="HAMAP-Rule" id="MF_00445"/>
    </source>
</evidence>
<keyword evidence="6" id="KW-0874">Quinone</keyword>
<dbReference type="eggNOG" id="COG1007">
    <property type="taxonomic scope" value="Bacteria"/>
</dbReference>
<feature type="domain" description="NADH:quinone oxidoreductase/Mrp antiporter transmembrane" evidence="8">
    <location>
        <begin position="124"/>
        <end position="424"/>
    </location>
</feature>
<name>E8N362_ANATU</name>
<dbReference type="GO" id="GO:0012505">
    <property type="term" value="C:endomembrane system"/>
    <property type="evidence" value="ECO:0007669"/>
    <property type="project" value="UniProtKB-SubCell"/>
</dbReference>
<sequence length="483" mass="52013">MMITLNDVLTLLPAVVLLAWGVMMLVVDLFLPKERKAIIPLLAGLGAAAGLGVNLALTGYSQTGFNGMVVLDGFASFTNTLLLIAALFAVMLAYDYMRRMNIERSECCALMLISTAGMMMMVQAYDLIILFLALELFSIPLYVMSGLIRGKISSEEAALKYFLLGAFSSAFLLYGVAFLYGATQHTNLAGIVAAMQSGTANYIFLMLGVALLLVGLAFKLAIVPFHSWAPDVYQGAPTPVTGWMSVSVKIAALAALLRVFVVAFPSLSAQISPVLGVLAALTMIVGNVLALVQTNIKRLLAYSSIASAGYLLMAFVPYGQGEVASHAVAAGLFYMVGYLFTSFAAWAVVAAVEKAEGKDLEITSYAGLARRHPWLAVAMLIAMVSFIGVPPTLGFWGKFYLFRTALEGGLVWLALIGLLTSLFSAYYYLRVVVVMFMQPGEVEARREVWVNLLAVVSAGATLLLAFIPWQILDWATAAFLRFP</sequence>
<evidence type="ECO:0000256" key="2">
    <source>
        <dbReference type="ARBA" id="ARBA00022475"/>
    </source>
</evidence>
<keyword evidence="10" id="KW-1185">Reference proteome</keyword>
<dbReference type="EMBL" id="AP012029">
    <property type="protein sequence ID" value="BAJ62876.1"/>
    <property type="molecule type" value="Genomic_DNA"/>
</dbReference>
<feature type="transmembrane region" description="Helical" evidence="6">
    <location>
        <begin position="128"/>
        <end position="149"/>
    </location>
</feature>
<dbReference type="InParanoid" id="E8N362"/>
<dbReference type="OrthoDB" id="9807568at2"/>
<keyword evidence="3 6" id="KW-0812">Transmembrane</keyword>
<keyword evidence="6" id="KW-1278">Translocase</keyword>
<evidence type="ECO:0000256" key="7">
    <source>
        <dbReference type="RuleBase" id="RU000320"/>
    </source>
</evidence>
<dbReference type="Proteomes" id="UP000008922">
    <property type="component" value="Chromosome"/>
</dbReference>
<gene>
    <name evidence="6 9" type="primary">nuoN</name>
    <name evidence="9" type="ordered locus">ANT_08420</name>
</gene>
<dbReference type="PANTHER" id="PTHR22773">
    <property type="entry name" value="NADH DEHYDROGENASE"/>
    <property type="match status" value="1"/>
</dbReference>
<feature type="transmembrane region" description="Helical" evidence="6">
    <location>
        <begin position="331"/>
        <end position="352"/>
    </location>
</feature>
<dbReference type="GO" id="GO:0050136">
    <property type="term" value="F:NADH dehydrogenase (quinone) (non-electrogenic) activity"/>
    <property type="evidence" value="ECO:0007669"/>
    <property type="project" value="UniProtKB-UniRule"/>
</dbReference>
<feature type="transmembrane region" description="Helical" evidence="6">
    <location>
        <begin position="161"/>
        <end position="182"/>
    </location>
</feature>
<dbReference type="AlphaFoldDB" id="E8N362"/>
<comment type="subcellular location">
    <subcellularLocation>
        <location evidence="6">Cell membrane</location>
        <topology evidence="6">Multi-pass membrane protein</topology>
    </subcellularLocation>
    <subcellularLocation>
        <location evidence="1">Endomembrane system</location>
        <topology evidence="1">Multi-pass membrane protein</topology>
    </subcellularLocation>
    <subcellularLocation>
        <location evidence="7">Membrane</location>
        <topology evidence="7">Multi-pass membrane protein</topology>
    </subcellularLocation>
</comment>
<dbReference type="RefSeq" id="WP_013559268.1">
    <property type="nucleotide sequence ID" value="NC_014960.1"/>
</dbReference>
<feature type="transmembrane region" description="Helical" evidence="6">
    <location>
        <begin position="271"/>
        <end position="292"/>
    </location>
</feature>
<feature type="transmembrane region" description="Helical" evidence="6">
    <location>
        <begin position="299"/>
        <end position="319"/>
    </location>
</feature>
<comment type="similarity">
    <text evidence="6">Belongs to the complex I subunit 2 family.</text>
</comment>
<dbReference type="PRINTS" id="PR01434">
    <property type="entry name" value="NADHDHGNASE5"/>
</dbReference>
<evidence type="ECO:0000256" key="1">
    <source>
        <dbReference type="ARBA" id="ARBA00004127"/>
    </source>
</evidence>
<keyword evidence="9" id="KW-0560">Oxidoreductase</keyword>
<feature type="transmembrane region" description="Helical" evidence="6">
    <location>
        <begin position="38"/>
        <end position="61"/>
    </location>
</feature>
<dbReference type="InterPro" id="IPR001750">
    <property type="entry name" value="ND/Mrp_TM"/>
</dbReference>
<feature type="transmembrane region" description="Helical" evidence="6">
    <location>
        <begin position="73"/>
        <end position="94"/>
    </location>
</feature>
<evidence type="ECO:0000313" key="9">
    <source>
        <dbReference type="EMBL" id="BAJ62876.1"/>
    </source>
</evidence>
<comment type="function">
    <text evidence="6">NDH-1 shuttles electrons from NADH, via FMN and iron-sulfur (Fe-S) centers, to quinones in the respiratory chain. The immediate electron acceptor for the enzyme in this species is believed to be ubiquinone. Couples the redox reaction to proton translocation (for every two electrons transferred, four hydrogen ions are translocated across the cytoplasmic membrane), and thus conserves the redox energy in a proton gradient.</text>
</comment>
<dbReference type="HOGENOM" id="CLU_007100_1_5_0"/>
<evidence type="ECO:0000256" key="4">
    <source>
        <dbReference type="ARBA" id="ARBA00022989"/>
    </source>
</evidence>
<dbReference type="STRING" id="926569.ANT_08420"/>
<proteinExistence type="inferred from homology"/>
<comment type="subunit">
    <text evidence="6">NDH-1 is composed of 14 different subunits. Subunits NuoA, H, J, K, L, M, N constitute the membrane sector of the complex.</text>
</comment>
<dbReference type="GO" id="GO:0008137">
    <property type="term" value="F:NADH dehydrogenase (ubiquinone) activity"/>
    <property type="evidence" value="ECO:0007669"/>
    <property type="project" value="InterPro"/>
</dbReference>
<dbReference type="EC" id="7.1.1.-" evidence="6"/>
<dbReference type="HAMAP" id="MF_00445">
    <property type="entry name" value="NDH1_NuoN_1"/>
    <property type="match status" value="1"/>
</dbReference>
<keyword evidence="2 6" id="KW-1003">Cell membrane</keyword>
<feature type="transmembrane region" description="Helical" evidence="6">
    <location>
        <begin position="12"/>
        <end position="31"/>
    </location>
</feature>
<reference evidence="9 10" key="1">
    <citation type="submission" date="2010-12" db="EMBL/GenBank/DDBJ databases">
        <title>Whole genome sequence of Anaerolinea thermophila UNI-1.</title>
        <authorList>
            <person name="Narita-Yamada S."/>
            <person name="Kishi E."/>
            <person name="Watanabe Y."/>
            <person name="Takasaki K."/>
            <person name="Ankai A."/>
            <person name="Oguchi A."/>
            <person name="Fukui S."/>
            <person name="Takahashi M."/>
            <person name="Yashiro I."/>
            <person name="Hosoyama A."/>
            <person name="Sekiguchi Y."/>
            <person name="Hanada S."/>
            <person name="Fujita N."/>
        </authorList>
    </citation>
    <scope>NUCLEOTIDE SEQUENCE [LARGE SCALE GENOMIC DNA]</scope>
    <source>
        <strain evidence="10">DSM 14523 / JCM 11388 / NBRC 100420 / UNI-1</strain>
    </source>
</reference>
<keyword evidence="5 6" id="KW-0472">Membrane</keyword>
<keyword evidence="6" id="KW-0520">NAD</keyword>
<keyword evidence="6" id="KW-0830">Ubiquinone</keyword>
<evidence type="ECO:0000259" key="8">
    <source>
        <dbReference type="Pfam" id="PF00361"/>
    </source>
</evidence>
<feature type="transmembrane region" description="Helical" evidence="6">
    <location>
        <begin position="409"/>
        <end position="429"/>
    </location>
</feature>
<dbReference type="GO" id="GO:0005886">
    <property type="term" value="C:plasma membrane"/>
    <property type="evidence" value="ECO:0007669"/>
    <property type="project" value="UniProtKB-SubCell"/>
</dbReference>
<dbReference type="InterPro" id="IPR010096">
    <property type="entry name" value="NADH-Q_OxRdtase_suN/2"/>
</dbReference>
<feature type="transmembrane region" description="Helical" evidence="6">
    <location>
        <begin position="202"/>
        <end position="225"/>
    </location>
</feature>